<protein>
    <submittedName>
        <fullName evidence="1">Nickel uptake substrate-specific transmembrane region</fullName>
    </submittedName>
</protein>
<evidence type="ECO:0000313" key="2">
    <source>
        <dbReference type="Proteomes" id="UP000048949"/>
    </source>
</evidence>
<accession>A0A0U1NI84</accession>
<sequence>MWLDAEEFQVETSETLTAELKNGQNFVGGGLIYNPRSFTRFEVLSTDGLKPVSGTIGDRPALSLSSQPAGLQVIGYESTVSTLTYKEWEKFQAFADHKDFTDIKTRHDARGLPETDFVEAYTRHVKMLACVGTCDGQDAVIGLETELVALANPYQLAPNTPLPVQLLLNGAPQPDRQIEIFARAANDIVEITTTRTNENGVADIMLQPDTTYLLDAVTLRVPSTERQVKTNAVWDTLWAALTFQTPE</sequence>
<keyword evidence="1" id="KW-0472">Membrane</keyword>
<gene>
    <name evidence="1" type="ORF">NIG5292_00266</name>
</gene>
<keyword evidence="2" id="KW-1185">Reference proteome</keyword>
<dbReference type="STRING" id="282199.GCA_001049735_00266"/>
<keyword evidence="1" id="KW-0812">Transmembrane</keyword>
<evidence type="ECO:0000313" key="1">
    <source>
        <dbReference type="EMBL" id="CRK74239.1"/>
    </source>
</evidence>
<dbReference type="Pfam" id="PF10670">
    <property type="entry name" value="DUF4198"/>
    <property type="match status" value="1"/>
</dbReference>
<reference evidence="1 2" key="1">
    <citation type="submission" date="2015-04" db="EMBL/GenBank/DDBJ databases">
        <authorList>
            <person name="Syromyatnikov M.Y."/>
            <person name="Popov V.N."/>
        </authorList>
    </citation>
    <scope>NUCLEOTIDE SEQUENCE [LARGE SCALE GENOMIC DNA]</scope>
    <source>
        <strain evidence="1 2">CECT 5292</strain>
    </source>
</reference>
<proteinExistence type="predicted"/>
<name>A0A0U1NI84_9RHOB</name>
<dbReference type="EMBL" id="CVQV01000002">
    <property type="protein sequence ID" value="CRK74239.1"/>
    <property type="molecule type" value="Genomic_DNA"/>
</dbReference>
<organism evidence="1 2">
    <name type="scientific">Nereida ignava</name>
    <dbReference type="NCBI Taxonomy" id="282199"/>
    <lineage>
        <taxon>Bacteria</taxon>
        <taxon>Pseudomonadati</taxon>
        <taxon>Pseudomonadota</taxon>
        <taxon>Alphaproteobacteria</taxon>
        <taxon>Rhodobacterales</taxon>
        <taxon>Roseobacteraceae</taxon>
        <taxon>Nereida</taxon>
    </lineage>
</organism>
<dbReference type="Proteomes" id="UP000048949">
    <property type="component" value="Unassembled WGS sequence"/>
</dbReference>
<dbReference type="InterPro" id="IPR019613">
    <property type="entry name" value="DUF4198"/>
</dbReference>
<dbReference type="AlphaFoldDB" id="A0A0U1NI84"/>